<comment type="subcellular location">
    <subcellularLocation>
        <location evidence="1">Cell membrane</location>
        <topology evidence="1">Multi-pass membrane protein</topology>
    </subcellularLocation>
</comment>
<evidence type="ECO:0000256" key="1">
    <source>
        <dbReference type="ARBA" id="ARBA00004651"/>
    </source>
</evidence>
<feature type="transmembrane region" description="Helical" evidence="7">
    <location>
        <begin position="160"/>
        <end position="181"/>
    </location>
</feature>
<dbReference type="InterPro" id="IPR036640">
    <property type="entry name" value="ABC1_TM_sf"/>
</dbReference>
<dbReference type="InterPro" id="IPR039421">
    <property type="entry name" value="Type_1_exporter"/>
</dbReference>
<dbReference type="SUPFAM" id="SSF90123">
    <property type="entry name" value="ABC transporter transmembrane region"/>
    <property type="match status" value="1"/>
</dbReference>
<feature type="transmembrane region" description="Helical" evidence="7">
    <location>
        <begin position="133"/>
        <end position="154"/>
    </location>
</feature>
<dbReference type="InterPro" id="IPR027417">
    <property type="entry name" value="P-loop_NTPase"/>
</dbReference>
<feature type="transmembrane region" description="Helical" evidence="7">
    <location>
        <begin position="52"/>
        <end position="72"/>
    </location>
</feature>
<dbReference type="PROSITE" id="PS00211">
    <property type="entry name" value="ABC_TRANSPORTER_1"/>
    <property type="match status" value="1"/>
</dbReference>
<dbReference type="InterPro" id="IPR011527">
    <property type="entry name" value="ABC1_TM_dom"/>
</dbReference>
<dbReference type="SUPFAM" id="SSF52540">
    <property type="entry name" value="P-loop containing nucleoside triphosphate hydrolases"/>
    <property type="match status" value="1"/>
</dbReference>
<evidence type="ECO:0000256" key="4">
    <source>
        <dbReference type="ARBA" id="ARBA00022840"/>
    </source>
</evidence>
<dbReference type="GO" id="GO:0005524">
    <property type="term" value="F:ATP binding"/>
    <property type="evidence" value="ECO:0007669"/>
    <property type="project" value="UniProtKB-KW"/>
</dbReference>
<dbReference type="Gene3D" id="3.40.50.300">
    <property type="entry name" value="P-loop containing nucleotide triphosphate hydrolases"/>
    <property type="match status" value="1"/>
</dbReference>
<dbReference type="OrthoDB" id="9802264at2"/>
<reference evidence="10 11" key="1">
    <citation type="submission" date="2016-10" db="EMBL/GenBank/DDBJ databases">
        <title>Draft genome sequences of four alkaliphilic bacteria belonging to the Anaerobacillus genus.</title>
        <authorList>
            <person name="Bassil N.M."/>
            <person name="Lloyd J.R."/>
        </authorList>
    </citation>
    <scope>NUCLEOTIDE SEQUENCE [LARGE SCALE GENOMIC DNA]</scope>
    <source>
        <strain evidence="10 11">DSM 18345</strain>
    </source>
</reference>
<dbReference type="GO" id="GO:0005886">
    <property type="term" value="C:plasma membrane"/>
    <property type="evidence" value="ECO:0007669"/>
    <property type="project" value="UniProtKB-SubCell"/>
</dbReference>
<dbReference type="GO" id="GO:0016887">
    <property type="term" value="F:ATP hydrolysis activity"/>
    <property type="evidence" value="ECO:0007669"/>
    <property type="project" value="InterPro"/>
</dbReference>
<dbReference type="NCBIfam" id="TIGR02868">
    <property type="entry name" value="CydC"/>
    <property type="match status" value="1"/>
</dbReference>
<dbReference type="AlphaFoldDB" id="A0A1S2LFA9"/>
<dbReference type="InterPro" id="IPR017871">
    <property type="entry name" value="ABC_transporter-like_CS"/>
</dbReference>
<feature type="domain" description="ABC transporter" evidence="8">
    <location>
        <begin position="336"/>
        <end position="565"/>
    </location>
</feature>
<dbReference type="RefSeq" id="WP_071310673.1">
    <property type="nucleotide sequence ID" value="NZ_MLQR01000043.1"/>
</dbReference>
<dbReference type="GO" id="GO:0034040">
    <property type="term" value="F:ATPase-coupled lipid transmembrane transporter activity"/>
    <property type="evidence" value="ECO:0007669"/>
    <property type="project" value="TreeGrafter"/>
</dbReference>
<dbReference type="Pfam" id="PF00005">
    <property type="entry name" value="ABC_tran"/>
    <property type="match status" value="1"/>
</dbReference>
<dbReference type="InterPro" id="IPR014223">
    <property type="entry name" value="ABC_CydC/D"/>
</dbReference>
<evidence type="ECO:0000256" key="7">
    <source>
        <dbReference type="SAM" id="Phobius"/>
    </source>
</evidence>
<evidence type="ECO:0000256" key="2">
    <source>
        <dbReference type="ARBA" id="ARBA00022692"/>
    </source>
</evidence>
<keyword evidence="5 7" id="KW-1133">Transmembrane helix</keyword>
<dbReference type="EMBL" id="MLQR01000043">
    <property type="protein sequence ID" value="OIJ11209.1"/>
    <property type="molecule type" value="Genomic_DNA"/>
</dbReference>
<dbReference type="GO" id="GO:0034775">
    <property type="term" value="P:glutathione transmembrane transport"/>
    <property type="evidence" value="ECO:0007669"/>
    <property type="project" value="InterPro"/>
</dbReference>
<name>A0A1S2LFA9_9BACI</name>
<organism evidence="10 11">
    <name type="scientific">Anaerobacillus alkalilacustris</name>
    <dbReference type="NCBI Taxonomy" id="393763"/>
    <lineage>
        <taxon>Bacteria</taxon>
        <taxon>Bacillati</taxon>
        <taxon>Bacillota</taxon>
        <taxon>Bacilli</taxon>
        <taxon>Bacillales</taxon>
        <taxon>Bacillaceae</taxon>
        <taxon>Anaerobacillus</taxon>
    </lineage>
</organism>
<proteinExistence type="predicted"/>
<sequence>MKELFTLTKVMISEKKAILLAILLGFLAAISSVGLLGTGGYLISQSALHPPLYTLTLTILFVRFFGLSRAASRYAERYFSHKATFSILGKLRVYFYDKIEPLAPALFSSYRSGDLLSRVVADVERLQYFFLRVFYPPLVMIVVFITTGIVIYTFSIFMAFVLLIGLVIVGFVIPFIFTYLTENIGYHLRQKRSLISVQITEFLFGFTDLRTNLRLKGKQSDIDSTSKELIEEQEKDGMLAAKGESISLSASFIIAWVMLVVGVIFVEAGVLNGVFLAMLVLMTLTVFEVATPMAVIPGHLEESRVAARRLFQLTKHQTVVEEDFSTIEVPTTPVKITFSDVAFSYPNAERLALNKITFELEAKEKIAIVGASGSGKSSVLNLLLKFYKKFDGDISLGNFQLKNISEEDARSFFGVVAQENHFFNDTVRGNLLVAKPDASDEELQFVLNEMSLQHLQLDTVLSERGFSISGGERQRLAIARMVLKDAPILLMDEPTTGLDSITEQEVLSFLWPKVEGKSVIYITHRLVGLEKMDKIIVFDKSKIVEEGTYEQLMKKKRYFYQLKQLEKEKIG</sequence>
<dbReference type="PANTHER" id="PTHR24221:SF653">
    <property type="entry name" value="TRANSPORT ATP-BINDING PROTEIN CYDC"/>
    <property type="match status" value="1"/>
</dbReference>
<feature type="transmembrane region" description="Helical" evidence="7">
    <location>
        <begin position="248"/>
        <end position="268"/>
    </location>
</feature>
<keyword evidence="3" id="KW-0547">Nucleotide-binding</keyword>
<comment type="caution">
    <text evidence="10">The sequence shown here is derived from an EMBL/GenBank/DDBJ whole genome shotgun (WGS) entry which is preliminary data.</text>
</comment>
<evidence type="ECO:0000259" key="8">
    <source>
        <dbReference type="PROSITE" id="PS50893"/>
    </source>
</evidence>
<dbReference type="GO" id="GO:0140359">
    <property type="term" value="F:ABC-type transporter activity"/>
    <property type="evidence" value="ECO:0007669"/>
    <property type="project" value="InterPro"/>
</dbReference>
<evidence type="ECO:0000313" key="10">
    <source>
        <dbReference type="EMBL" id="OIJ11209.1"/>
    </source>
</evidence>
<evidence type="ECO:0000256" key="5">
    <source>
        <dbReference type="ARBA" id="ARBA00022989"/>
    </source>
</evidence>
<gene>
    <name evidence="10" type="ORF">BKP37_16295</name>
</gene>
<keyword evidence="6 7" id="KW-0472">Membrane</keyword>
<keyword evidence="4" id="KW-0067">ATP-binding</keyword>
<dbReference type="PROSITE" id="PS50893">
    <property type="entry name" value="ABC_TRANSPORTER_2"/>
    <property type="match status" value="1"/>
</dbReference>
<dbReference type="InterPro" id="IPR003439">
    <property type="entry name" value="ABC_transporter-like_ATP-bd"/>
</dbReference>
<keyword evidence="11" id="KW-1185">Reference proteome</keyword>
<evidence type="ECO:0000259" key="9">
    <source>
        <dbReference type="PROSITE" id="PS50929"/>
    </source>
</evidence>
<evidence type="ECO:0000256" key="6">
    <source>
        <dbReference type="ARBA" id="ARBA00023136"/>
    </source>
</evidence>
<dbReference type="Gene3D" id="1.20.1560.10">
    <property type="entry name" value="ABC transporter type 1, transmembrane domain"/>
    <property type="match status" value="1"/>
</dbReference>
<dbReference type="CDD" id="cd18585">
    <property type="entry name" value="ABC_6TM_CydC"/>
    <property type="match status" value="1"/>
</dbReference>
<dbReference type="PROSITE" id="PS50929">
    <property type="entry name" value="ABC_TM1F"/>
    <property type="match status" value="1"/>
</dbReference>
<dbReference type="InterPro" id="IPR003593">
    <property type="entry name" value="AAA+_ATPase"/>
</dbReference>
<feature type="transmembrane region" description="Helical" evidence="7">
    <location>
        <begin position="274"/>
        <end position="300"/>
    </location>
</feature>
<evidence type="ECO:0000313" key="11">
    <source>
        <dbReference type="Proteomes" id="UP000179524"/>
    </source>
</evidence>
<dbReference type="GO" id="GO:0045454">
    <property type="term" value="P:cell redox homeostasis"/>
    <property type="evidence" value="ECO:0007669"/>
    <property type="project" value="InterPro"/>
</dbReference>
<evidence type="ECO:0000256" key="3">
    <source>
        <dbReference type="ARBA" id="ARBA00022741"/>
    </source>
</evidence>
<protein>
    <submittedName>
        <fullName evidence="10">Thiol reductant ABC exporter subunit CydC</fullName>
    </submittedName>
</protein>
<dbReference type="Proteomes" id="UP000179524">
    <property type="component" value="Unassembled WGS sequence"/>
</dbReference>
<feature type="domain" description="ABC transmembrane type-1" evidence="9">
    <location>
        <begin position="19"/>
        <end position="302"/>
    </location>
</feature>
<dbReference type="SMART" id="SM00382">
    <property type="entry name" value="AAA"/>
    <property type="match status" value="1"/>
</dbReference>
<keyword evidence="2 7" id="KW-0812">Transmembrane</keyword>
<accession>A0A1S2LFA9</accession>
<dbReference type="PANTHER" id="PTHR24221">
    <property type="entry name" value="ATP-BINDING CASSETTE SUB-FAMILY B"/>
    <property type="match status" value="1"/>
</dbReference>